<dbReference type="GO" id="GO:0006355">
    <property type="term" value="P:regulation of DNA-templated transcription"/>
    <property type="evidence" value="ECO:0007669"/>
    <property type="project" value="InterPro"/>
</dbReference>
<name>A0A4Y6JL76_9ASPA</name>
<evidence type="ECO:0000259" key="3">
    <source>
        <dbReference type="Pfam" id="PF26576"/>
    </source>
</evidence>
<organism evidence="4">
    <name type="scientific">Cymbidium goeringii</name>
    <dbReference type="NCBI Taxonomy" id="112607"/>
    <lineage>
        <taxon>Eukaryota</taxon>
        <taxon>Viridiplantae</taxon>
        <taxon>Streptophyta</taxon>
        <taxon>Embryophyta</taxon>
        <taxon>Tracheophyta</taxon>
        <taxon>Spermatophyta</taxon>
        <taxon>Magnoliopsida</taxon>
        <taxon>Liliopsida</taxon>
        <taxon>Asparagales</taxon>
        <taxon>Orchidaceae</taxon>
        <taxon>Epidendroideae</taxon>
        <taxon>Cymbidieae</taxon>
        <taxon>Cymbidiinae</taxon>
        <taxon>Cymbidium</taxon>
    </lineage>
</organism>
<keyword evidence="2" id="KW-0804">Transcription</keyword>
<reference evidence="4" key="2">
    <citation type="submission" date="2018-12" db="EMBL/GenBank/DDBJ databases">
        <authorList>
            <person name="Yang F."/>
            <person name="Zhu G."/>
            <person name="Wei Y."/>
        </authorList>
    </citation>
    <scope>NUCLEOTIDE SEQUENCE</scope>
</reference>
<dbReference type="InterPro" id="IPR044660">
    <property type="entry name" value="IBH1-like"/>
</dbReference>
<reference evidence="4" key="1">
    <citation type="journal article" date="2017" name="BMC Genomics">
        <title>Integrated mRNA and microRNA transcriptome variations in the multi-tepal mutant provide insights into the floral patterning of the orchid Cymbidium goeringii.</title>
        <authorList>
            <person name="Yang F."/>
            <person name="Zhu G."/>
            <person name="Wang Z."/>
            <person name="Liu H."/>
            <person name="Xu Q."/>
            <person name="Huang D."/>
            <person name="Zhao C."/>
        </authorList>
    </citation>
    <scope>NUCLEOTIDE SEQUENCE</scope>
</reference>
<keyword evidence="1" id="KW-0805">Transcription regulation</keyword>
<evidence type="ECO:0000256" key="2">
    <source>
        <dbReference type="ARBA" id="ARBA00023163"/>
    </source>
</evidence>
<proteinExistence type="evidence at transcript level"/>
<dbReference type="Pfam" id="PF26576">
    <property type="entry name" value="IBH1_N"/>
    <property type="match status" value="1"/>
</dbReference>
<evidence type="ECO:0000313" key="4">
    <source>
        <dbReference type="EMBL" id="QDF82410.1"/>
    </source>
</evidence>
<accession>A0A4Y6JL76</accession>
<dbReference type="AlphaFoldDB" id="A0A4Y6JL76"/>
<dbReference type="EMBL" id="MK302342">
    <property type="protein sequence ID" value="QDF82410.1"/>
    <property type="molecule type" value="mRNA"/>
</dbReference>
<feature type="domain" description="IBH1-like N-terminal" evidence="3">
    <location>
        <begin position="20"/>
        <end position="73"/>
    </location>
</feature>
<evidence type="ECO:0000256" key="1">
    <source>
        <dbReference type="ARBA" id="ARBA00023015"/>
    </source>
</evidence>
<dbReference type="PANTHER" id="PTHR33124:SF40">
    <property type="entry name" value="TRANSCRIPTION FACTOR IBH1"/>
    <property type="match status" value="1"/>
</dbReference>
<protein>
    <submittedName>
        <fullName evidence="4">Transcription factor IBH1-like isoform X1</fullName>
    </submittedName>
</protein>
<sequence>MTHNKSTPSKPNPRKASMQTNNFLRSLARINLSRLSSPFRRSRAIKRAAYVSMARTASPRRLWTRAILGRLQLRPQARLLHHRRTYKKAISTPHDKLRRLVPGGAEMDFCRLFEETMDYVEFLSKQVRIMEAIVDVMEDEFKQKKG</sequence>
<dbReference type="PANTHER" id="PTHR33124">
    <property type="entry name" value="TRANSCRIPTION FACTOR IBH1-LIKE 1"/>
    <property type="match status" value="1"/>
</dbReference>
<dbReference type="InterPro" id="IPR059002">
    <property type="entry name" value="IBH1_N"/>
</dbReference>